<dbReference type="InterPro" id="IPR024913">
    <property type="entry name" value="tRNA_Ile2__agm2C_synt"/>
</dbReference>
<dbReference type="PATRIC" id="fig|1838285.3.peg.277"/>
<evidence type="ECO:0000313" key="10">
    <source>
        <dbReference type="EMBL" id="OFV68598.1"/>
    </source>
</evidence>
<dbReference type="CDD" id="cd00029">
    <property type="entry name" value="C1"/>
    <property type="match status" value="1"/>
</dbReference>
<organism evidence="10 11">
    <name type="scientific">Candidatus Syntropharchaeum caldarium</name>
    <dbReference type="NCBI Taxonomy" id="1838285"/>
    <lineage>
        <taxon>Archaea</taxon>
        <taxon>Methanobacteriati</taxon>
        <taxon>Methanobacteriota</taxon>
        <taxon>Stenosarchaea group</taxon>
        <taxon>Methanomicrobia</taxon>
        <taxon>Methanosarcinales</taxon>
        <taxon>ANME-2 cluster</taxon>
        <taxon>Candidatus Syntropharchaeum</taxon>
    </lineage>
</organism>
<evidence type="ECO:0000256" key="1">
    <source>
        <dbReference type="ARBA" id="ARBA00022490"/>
    </source>
</evidence>
<dbReference type="Proteomes" id="UP000186940">
    <property type="component" value="Unassembled WGS sequence"/>
</dbReference>
<keyword evidence="11" id="KW-1185">Reference proteome</keyword>
<dbReference type="Pfam" id="PF23783">
    <property type="entry name" value="Zn_ribbon_TiaS"/>
    <property type="match status" value="1"/>
</dbReference>
<comment type="caution">
    <text evidence="10">The sequence shown here is derived from an EMBL/GenBank/DDBJ whole genome shotgun (WGS) entry which is preliminary data.</text>
</comment>
<dbReference type="EC" id="6.3.4.22" evidence="6"/>
<dbReference type="GO" id="GO:0005737">
    <property type="term" value="C:cytoplasm"/>
    <property type="evidence" value="ECO:0007669"/>
    <property type="project" value="UniProtKB-SubCell"/>
</dbReference>
<comment type="subcellular location">
    <subcellularLocation>
        <location evidence="6">Cytoplasm</location>
    </subcellularLocation>
</comment>
<dbReference type="PANTHER" id="PTHR40705:SF1">
    <property type="entry name" value="TRNA(ILE2) 2-AGMATINYLCYTIDINE SYNTHETASE TIAS"/>
    <property type="match status" value="1"/>
</dbReference>
<evidence type="ECO:0000256" key="4">
    <source>
        <dbReference type="ARBA" id="ARBA00022741"/>
    </source>
</evidence>
<dbReference type="HAMAP" id="MF_01892">
    <property type="entry name" value="tRNA_Ile2_agm2C_synt"/>
    <property type="match status" value="1"/>
</dbReference>
<gene>
    <name evidence="6" type="primary">tiaS</name>
    <name evidence="10" type="ORF">SCAL_000274</name>
</gene>
<dbReference type="CDD" id="cd04482">
    <property type="entry name" value="RPA2_OBF_like"/>
    <property type="match status" value="1"/>
</dbReference>
<sequence length="420" mass="47528">MIIGIDDTDSPRGMCTTYLASVLLDELGVYGKIIKPPLLVRLNPTVPFKTRGNGAVAIAIETDDIKFIKEHVINRVSEMANLEDNGTNPGIVFVDAGDVLQELTLFYERALKTLLTIEDAMSVIAELGIDFYGFKNKRGLIGALAAVGAWKILTSSDADHTFELIAYRMRERWGSKRQIDEASVWNADRRTYPLVWDTVDRSLGDIIFAPHSPDPVLFGIRGDDVDSIFKAFEMIRSEDYERYTLFLTNQGTDAHYIEASISELQEYRSYIIEGTVTSAPRTIQGGHVFFKLDNMLECAAFEPTKSFRDVIRSLLPGDRVRVFGGFKNRTLNLEKIEILLPVSEVMQNPVCICGRRMKSMGKEQGFRCRNCGIRKKERESVKIERAIERGLYEVVPSARRHITKPLVREKADNRNVHVVR</sequence>
<dbReference type="Gene3D" id="2.40.50.1010">
    <property type="match status" value="1"/>
</dbReference>
<protein>
    <recommendedName>
        <fullName evidence="6">tRNA(Ile2) 2-agmatinylcytidine synthetase TiaS</fullName>
        <shortName evidence="6">tRNA(Ile2)-agm2C synthetase</shortName>
        <ecNumber evidence="6">6.3.4.22</ecNumber>
    </recommendedName>
    <alternativeName>
        <fullName evidence="6">tRNA(Ile2) agmatidine synthetase</fullName>
    </alternativeName>
</protein>
<dbReference type="GO" id="GO:0016879">
    <property type="term" value="F:ligase activity, forming carbon-nitrogen bonds"/>
    <property type="evidence" value="ECO:0007669"/>
    <property type="project" value="UniProtKB-UniRule"/>
</dbReference>
<dbReference type="EMBL" id="LYOS01000001">
    <property type="protein sequence ID" value="OFV68598.1"/>
    <property type="molecule type" value="Genomic_DNA"/>
</dbReference>
<feature type="domain" description="TiaS C-terminal zinc ribbon" evidence="9">
    <location>
        <begin position="348"/>
        <end position="387"/>
    </location>
</feature>
<proteinExistence type="inferred from homology"/>
<comment type="function">
    <text evidence="6">ATP-dependent agmatine transferase that catalyzes the formation of 2-agmatinylcytidine (agm2C) at the wobble position (C34) of tRNA(Ile2), converting the codon specificity from AUG to AUA.</text>
</comment>
<dbReference type="PANTHER" id="PTHR40705">
    <property type="entry name" value="TRNA(ILE2) 2-AGMATINYLCYTIDINE SYNTHETASE TIAS"/>
    <property type="match status" value="1"/>
</dbReference>
<dbReference type="STRING" id="1838285.SCAL_000274"/>
<dbReference type="InterPro" id="IPR013696">
    <property type="entry name" value="TiaS_FLD"/>
</dbReference>
<dbReference type="Pfam" id="PF22641">
    <property type="entry name" value="TiaS_TCKD"/>
    <property type="match status" value="1"/>
</dbReference>
<evidence type="ECO:0000256" key="5">
    <source>
        <dbReference type="ARBA" id="ARBA00022840"/>
    </source>
</evidence>
<name>A0A1F2PBI7_9EURY</name>
<keyword evidence="4 6" id="KW-0547">Nucleotide-binding</keyword>
<dbReference type="GO" id="GO:0002101">
    <property type="term" value="P:tRNA wobble cytosine modification"/>
    <property type="evidence" value="ECO:0007669"/>
    <property type="project" value="UniProtKB-UniRule"/>
</dbReference>
<evidence type="ECO:0000256" key="3">
    <source>
        <dbReference type="ARBA" id="ARBA00022694"/>
    </source>
</evidence>
<dbReference type="GO" id="GO:0005524">
    <property type="term" value="F:ATP binding"/>
    <property type="evidence" value="ECO:0007669"/>
    <property type="project" value="UniProtKB-KW"/>
</dbReference>
<dbReference type="InterPro" id="IPR055394">
    <property type="entry name" value="Zn_ribbon_TiaS"/>
</dbReference>
<evidence type="ECO:0000259" key="8">
    <source>
        <dbReference type="Pfam" id="PF22641"/>
    </source>
</evidence>
<keyword evidence="3 6" id="KW-0819">tRNA processing</keyword>
<comment type="catalytic activity">
    <reaction evidence="6">
        <text>cytidine(34) in tRNA(Ile2) + agmatine + ATP + H2O = 2-agmatinylcytidine(34) in tRNA(Ile2) + AMP + 2 phosphate + 2 H(+)</text>
        <dbReference type="Rhea" id="RHEA:43608"/>
        <dbReference type="Rhea" id="RHEA-COMP:10625"/>
        <dbReference type="Rhea" id="RHEA-COMP:10626"/>
        <dbReference type="ChEBI" id="CHEBI:15377"/>
        <dbReference type="ChEBI" id="CHEBI:15378"/>
        <dbReference type="ChEBI" id="CHEBI:30616"/>
        <dbReference type="ChEBI" id="CHEBI:43474"/>
        <dbReference type="ChEBI" id="CHEBI:58145"/>
        <dbReference type="ChEBI" id="CHEBI:82748"/>
        <dbReference type="ChEBI" id="CHEBI:83545"/>
        <dbReference type="ChEBI" id="CHEBI:456215"/>
        <dbReference type="EC" id="6.3.4.22"/>
    </reaction>
</comment>
<keyword evidence="5 6" id="KW-0067">ATP-binding</keyword>
<feature type="domain" description="TiaS FLD" evidence="7">
    <location>
        <begin position="138"/>
        <end position="255"/>
    </location>
</feature>
<dbReference type="Gene3D" id="3.90.600.20">
    <property type="match status" value="1"/>
</dbReference>
<comment type="similarity">
    <text evidence="6">Belongs to the TiaS family.</text>
</comment>
<evidence type="ECO:0000259" key="7">
    <source>
        <dbReference type="Pfam" id="PF08489"/>
    </source>
</evidence>
<feature type="domain" description="TiaS-like TCKD" evidence="8">
    <location>
        <begin position="2"/>
        <end position="135"/>
    </location>
</feature>
<dbReference type="AlphaFoldDB" id="A0A1F2PBI7"/>
<keyword evidence="1 6" id="KW-0963">Cytoplasm</keyword>
<dbReference type="InterPro" id="IPR053870">
    <property type="entry name" value="TiaS-like_TCKD"/>
</dbReference>
<evidence type="ECO:0000256" key="2">
    <source>
        <dbReference type="ARBA" id="ARBA00022598"/>
    </source>
</evidence>
<evidence type="ECO:0000256" key="6">
    <source>
        <dbReference type="HAMAP-Rule" id="MF_01892"/>
    </source>
</evidence>
<reference evidence="10" key="1">
    <citation type="submission" date="2016-05" db="EMBL/GenBank/DDBJ databases">
        <title>Microbial consortia oxidize butane by reversing methanogenesis.</title>
        <authorList>
            <person name="Laso-Perez R."/>
            <person name="Richter M."/>
            <person name="Wegener G."/>
            <person name="Musat F."/>
        </authorList>
    </citation>
    <scope>NUCLEOTIDE SEQUENCE [LARGE SCALE GENOMIC DNA]</scope>
    <source>
        <strain evidence="10">BOX2</strain>
    </source>
</reference>
<accession>A0A1F2PBI7</accession>
<evidence type="ECO:0000259" key="9">
    <source>
        <dbReference type="Pfam" id="PF23783"/>
    </source>
</evidence>
<keyword evidence="2 6" id="KW-0436">Ligase</keyword>
<dbReference type="Gene3D" id="3.30.70.2200">
    <property type="match status" value="1"/>
</dbReference>
<dbReference type="Pfam" id="PF08489">
    <property type="entry name" value="TiaS_FLD"/>
    <property type="match status" value="1"/>
</dbReference>
<evidence type="ECO:0000313" key="11">
    <source>
        <dbReference type="Proteomes" id="UP000186940"/>
    </source>
</evidence>